<feature type="compositionally biased region" description="Acidic residues" evidence="1">
    <location>
        <begin position="128"/>
        <end position="139"/>
    </location>
</feature>
<organism evidence="5 6">
    <name type="scientific">Nocardioides pini</name>
    <dbReference type="NCBI Taxonomy" id="2975053"/>
    <lineage>
        <taxon>Bacteria</taxon>
        <taxon>Bacillati</taxon>
        <taxon>Actinomycetota</taxon>
        <taxon>Actinomycetes</taxon>
        <taxon>Propionibacteriales</taxon>
        <taxon>Nocardioidaceae</taxon>
        <taxon>Nocardioides</taxon>
    </lineage>
</organism>
<dbReference type="EMBL" id="JAPPUX010000003">
    <property type="protein sequence ID" value="MCY4726922.1"/>
    <property type="molecule type" value="Genomic_DNA"/>
</dbReference>
<evidence type="ECO:0000259" key="4">
    <source>
        <dbReference type="Pfam" id="PF14257"/>
    </source>
</evidence>
<keyword evidence="2" id="KW-1133">Transmembrane helix</keyword>
<feature type="region of interest" description="Disordered" evidence="1">
    <location>
        <begin position="116"/>
        <end position="139"/>
    </location>
</feature>
<feature type="transmembrane region" description="Helical" evidence="2">
    <location>
        <begin position="288"/>
        <end position="310"/>
    </location>
</feature>
<dbReference type="Proteomes" id="UP001074726">
    <property type="component" value="Unassembled WGS sequence"/>
</dbReference>
<evidence type="ECO:0000313" key="5">
    <source>
        <dbReference type="EMBL" id="MCY4726922.1"/>
    </source>
</evidence>
<feature type="chain" id="PRO_5047215890" evidence="3">
    <location>
        <begin position="26"/>
        <end position="323"/>
    </location>
</feature>
<sequence>MTLTATRSRTAGLLIPFLTMTALLAACSTDDSGSDAVSGDVSSETSDAGSSSDSGAGRSASQSDAGATSDDATGSTGSSSGSAGSDGPTAPELQRSVISTGTVSLAGEDVRATRQDVQRVVDAQGGEITDETTETDSDGDTSYVRMVVRVPSRRFGETMSALEQVGVLRSSDRGSEDVTTQVIDTGARVRAQEASLRRVELLLADARDLKDVIWIESQLTGRQAELDSLKSQQSWLADQTSLSTITVDISAEHVVEDEPDQERPTGFLAGLDGGAKAMGTLFTIVSTLIGALLPFAAVGLVLGWPVWLVVRRRRSAASRTPAA</sequence>
<feature type="region of interest" description="Disordered" evidence="1">
    <location>
        <begin position="29"/>
        <end position="93"/>
    </location>
</feature>
<name>A0ABT4CD82_9ACTN</name>
<reference evidence="5" key="1">
    <citation type="submission" date="2022-08" db="EMBL/GenBank/DDBJ databases">
        <title>Genome sequencing of Nocardioides sp. STR2.</title>
        <authorList>
            <person name="So Y."/>
        </authorList>
    </citation>
    <scope>NUCLEOTIDE SEQUENCE</scope>
    <source>
        <strain evidence="5">STR2</strain>
    </source>
</reference>
<protein>
    <submittedName>
        <fullName evidence="5">DUF4349 domain-containing protein</fullName>
    </submittedName>
</protein>
<keyword evidence="2" id="KW-0812">Transmembrane</keyword>
<proteinExistence type="predicted"/>
<dbReference type="InterPro" id="IPR025645">
    <property type="entry name" value="DUF4349"/>
</dbReference>
<gene>
    <name evidence="5" type="ORF">NYO98_11595</name>
</gene>
<comment type="caution">
    <text evidence="5">The sequence shown here is derived from an EMBL/GenBank/DDBJ whole genome shotgun (WGS) entry which is preliminary data.</text>
</comment>
<keyword evidence="6" id="KW-1185">Reference proteome</keyword>
<feature type="compositionally biased region" description="Low complexity" evidence="1">
    <location>
        <begin position="29"/>
        <end position="90"/>
    </location>
</feature>
<evidence type="ECO:0000256" key="2">
    <source>
        <dbReference type="SAM" id="Phobius"/>
    </source>
</evidence>
<dbReference type="Pfam" id="PF14257">
    <property type="entry name" value="DUF4349"/>
    <property type="match status" value="1"/>
</dbReference>
<evidence type="ECO:0000313" key="6">
    <source>
        <dbReference type="Proteomes" id="UP001074726"/>
    </source>
</evidence>
<keyword evidence="2" id="KW-0472">Membrane</keyword>
<feature type="domain" description="DUF4349" evidence="4">
    <location>
        <begin position="95"/>
        <end position="307"/>
    </location>
</feature>
<evidence type="ECO:0000256" key="1">
    <source>
        <dbReference type="SAM" id="MobiDB-lite"/>
    </source>
</evidence>
<keyword evidence="3" id="KW-0732">Signal</keyword>
<dbReference type="PROSITE" id="PS51257">
    <property type="entry name" value="PROKAR_LIPOPROTEIN"/>
    <property type="match status" value="1"/>
</dbReference>
<dbReference type="RefSeq" id="WP_268111853.1">
    <property type="nucleotide sequence ID" value="NZ_JAPPUX010000003.1"/>
</dbReference>
<feature type="signal peptide" evidence="3">
    <location>
        <begin position="1"/>
        <end position="25"/>
    </location>
</feature>
<evidence type="ECO:0000256" key="3">
    <source>
        <dbReference type="SAM" id="SignalP"/>
    </source>
</evidence>
<accession>A0ABT4CD82</accession>